<dbReference type="CDD" id="cd00352">
    <property type="entry name" value="Gn_AT_II"/>
    <property type="match status" value="1"/>
</dbReference>
<dbReference type="InterPro" id="IPR017932">
    <property type="entry name" value="GATase_2_dom"/>
</dbReference>
<dbReference type="EMBL" id="HBIS01007341">
    <property type="protein sequence ID" value="CAE0612654.1"/>
    <property type="molecule type" value="Transcribed_RNA"/>
</dbReference>
<dbReference type="PROSITE" id="PS51278">
    <property type="entry name" value="GATASE_TYPE_2"/>
    <property type="match status" value="1"/>
</dbReference>
<name>A0A7S3XGB3_9CHLO</name>
<evidence type="ECO:0000259" key="1">
    <source>
        <dbReference type="PROSITE" id="PS51278"/>
    </source>
</evidence>
<evidence type="ECO:0000313" key="2">
    <source>
        <dbReference type="EMBL" id="CAE0612654.1"/>
    </source>
</evidence>
<proteinExistence type="predicted"/>
<dbReference type="SUPFAM" id="SSF56235">
    <property type="entry name" value="N-terminal nucleophile aminohydrolases (Ntn hydrolases)"/>
    <property type="match status" value="1"/>
</dbReference>
<dbReference type="AlphaFoldDB" id="A0A7S3XGB3"/>
<dbReference type="InterPro" id="IPR029055">
    <property type="entry name" value="Ntn_hydrolases_N"/>
</dbReference>
<organism evidence="2">
    <name type="scientific">Picocystis salinarum</name>
    <dbReference type="NCBI Taxonomy" id="88271"/>
    <lineage>
        <taxon>Eukaryota</taxon>
        <taxon>Viridiplantae</taxon>
        <taxon>Chlorophyta</taxon>
        <taxon>Picocystophyceae</taxon>
        <taxon>Picocystales</taxon>
        <taxon>Picocystaceae</taxon>
        <taxon>Picocystis</taxon>
    </lineage>
</organism>
<protein>
    <recommendedName>
        <fullName evidence="1">Glutamine amidotransferase type-2 domain-containing protein</fullName>
    </recommendedName>
</protein>
<dbReference type="InterPro" id="IPR024286">
    <property type="entry name" value="DUF3700"/>
</dbReference>
<dbReference type="InterPro" id="IPR044828">
    <property type="entry name" value="TSJT1-like"/>
</dbReference>
<feature type="domain" description="Glutamine amidotransferase type-2" evidence="1">
    <location>
        <begin position="1"/>
        <end position="210"/>
    </location>
</feature>
<dbReference type="PANTHER" id="PTHR45952:SF4">
    <property type="entry name" value="ALUMINUM INDUCED PROTEIN WITH YGL AND LRDR MOTIFS"/>
    <property type="match status" value="1"/>
</dbReference>
<reference evidence="2" key="1">
    <citation type="submission" date="2021-01" db="EMBL/GenBank/DDBJ databases">
        <authorList>
            <person name="Corre E."/>
            <person name="Pelletier E."/>
            <person name="Niang G."/>
            <person name="Scheremetjew M."/>
            <person name="Finn R."/>
            <person name="Kale V."/>
            <person name="Holt S."/>
            <person name="Cochrane G."/>
            <person name="Meng A."/>
            <person name="Brown T."/>
            <person name="Cohen L."/>
        </authorList>
    </citation>
    <scope>NUCLEOTIDE SEQUENCE</scope>
    <source>
        <strain evidence="2">CCMP1897</strain>
    </source>
</reference>
<gene>
    <name evidence="2" type="ORF">PSAL00342_LOCUS6553</name>
</gene>
<dbReference type="SMART" id="SM01172">
    <property type="entry name" value="DUF3700"/>
    <property type="match status" value="1"/>
</dbReference>
<dbReference type="Pfam" id="PF12481">
    <property type="entry name" value="DUF3700"/>
    <property type="match status" value="1"/>
</dbReference>
<dbReference type="PANTHER" id="PTHR45952">
    <property type="entry name" value="ALUMINUM INDUCED PROTEIN WITH YGL AND LRDR MOTIFS"/>
    <property type="match status" value="1"/>
</dbReference>
<accession>A0A7S3XGB3</accession>
<dbReference type="Gene3D" id="3.60.20.10">
    <property type="entry name" value="Glutamine Phosphoribosylpyrophosphate, subunit 1, domain 1"/>
    <property type="match status" value="1"/>
</dbReference>
<sequence length="290" mass="31675">MFAAYSRSEAVPLRPDERPAAFAAPEASEKGLRQHVHDMCEGAGEHHASHVEVGDSVVAFSTKLPQPTNFAHVSHGTLQLSVVFRGQLNNVEEIRQLYRIPDTLCDDDPAQLLAALYSLGFEDKDGDTSDQPATCINSLEGDFAFLLFDESRRYLLVARDRNGAQPLYWGSVPEEGPLLFSSDLHALKETIDSGVATEFPPGCMFESYEAASSQAAEEAEYGWGNSNILRFTSATKRHIATIPRVDSHGQVCGIVYRSQSGVELNQIPAAGNALNQYGSMPVSMIKEDIL</sequence>